<dbReference type="AlphaFoldDB" id="A0A5D5AQE6"/>
<accession>A0A5D5AQE6</accession>
<dbReference type="RefSeq" id="WP_149080528.1">
    <property type="nucleotide sequence ID" value="NZ_VTAW01000004.1"/>
</dbReference>
<feature type="compositionally biased region" description="Basic and acidic residues" evidence="1">
    <location>
        <begin position="1"/>
        <end position="15"/>
    </location>
</feature>
<comment type="caution">
    <text evidence="2">The sequence shown here is derived from an EMBL/GenBank/DDBJ whole genome shotgun (WGS) entry which is preliminary data.</text>
</comment>
<evidence type="ECO:0000313" key="2">
    <source>
        <dbReference type="EMBL" id="TYT63125.1"/>
    </source>
</evidence>
<feature type="region of interest" description="Disordered" evidence="1">
    <location>
        <begin position="1"/>
        <end position="29"/>
    </location>
</feature>
<name>A0A5D5AQE6_9EURY</name>
<protein>
    <submittedName>
        <fullName evidence="2">Uncharacterized protein</fullName>
    </submittedName>
</protein>
<organism evidence="2 3">
    <name type="scientific">Natrialba swarupiae</name>
    <dbReference type="NCBI Taxonomy" id="2448032"/>
    <lineage>
        <taxon>Archaea</taxon>
        <taxon>Methanobacteriati</taxon>
        <taxon>Methanobacteriota</taxon>
        <taxon>Stenosarchaea group</taxon>
        <taxon>Halobacteria</taxon>
        <taxon>Halobacteriales</taxon>
        <taxon>Natrialbaceae</taxon>
        <taxon>Natrialba</taxon>
    </lineage>
</organism>
<reference evidence="2 3" key="1">
    <citation type="submission" date="2019-08" db="EMBL/GenBank/DDBJ databases">
        <title>Archaea genome.</title>
        <authorList>
            <person name="Kajale S."/>
            <person name="Shouche Y."/>
            <person name="Deshpande N."/>
            <person name="Sharma A."/>
        </authorList>
    </citation>
    <scope>NUCLEOTIDE SEQUENCE [LARGE SCALE GENOMIC DNA]</scope>
    <source>
        <strain evidence="2 3">ESP3B_9</strain>
    </source>
</reference>
<proteinExistence type="predicted"/>
<dbReference type="Proteomes" id="UP000324104">
    <property type="component" value="Unassembled WGS sequence"/>
</dbReference>
<evidence type="ECO:0000256" key="1">
    <source>
        <dbReference type="SAM" id="MobiDB-lite"/>
    </source>
</evidence>
<keyword evidence="3" id="KW-1185">Reference proteome</keyword>
<dbReference type="EMBL" id="VTAW01000004">
    <property type="protein sequence ID" value="TYT63125.1"/>
    <property type="molecule type" value="Genomic_DNA"/>
</dbReference>
<sequence>MHELADVERNLRRSSTEGVEVSASPDGRGGVRIYFDTWAPNEAHRGRLTASVTTAVVESDGWELVTIHDPLERTSDDTRLVQSAITVR</sequence>
<evidence type="ECO:0000313" key="3">
    <source>
        <dbReference type="Proteomes" id="UP000324104"/>
    </source>
</evidence>
<gene>
    <name evidence="2" type="ORF">FYC77_05650</name>
</gene>